<protein>
    <submittedName>
        <fullName evidence="9">Aryl-alcohol-oxidase from pleurotus Eryingii</fullName>
    </submittedName>
</protein>
<evidence type="ECO:0000256" key="6">
    <source>
        <dbReference type="PIRSR" id="PIRSR000137-2"/>
    </source>
</evidence>
<feature type="binding site" evidence="6">
    <location>
        <position position="120"/>
    </location>
    <ligand>
        <name>FAD</name>
        <dbReference type="ChEBI" id="CHEBI:57692"/>
    </ligand>
</feature>
<evidence type="ECO:0000256" key="2">
    <source>
        <dbReference type="ARBA" id="ARBA00010790"/>
    </source>
</evidence>
<keyword evidence="7" id="KW-0732">Signal</keyword>
<name>A0AAD7MM57_9AGAR</name>
<dbReference type="Proteomes" id="UP001215598">
    <property type="component" value="Unassembled WGS sequence"/>
</dbReference>
<evidence type="ECO:0000256" key="3">
    <source>
        <dbReference type="ARBA" id="ARBA00022630"/>
    </source>
</evidence>
<proteinExistence type="inferred from homology"/>
<dbReference type="InterPro" id="IPR036188">
    <property type="entry name" value="FAD/NAD-bd_sf"/>
</dbReference>
<dbReference type="GO" id="GO:0050660">
    <property type="term" value="F:flavin adenine dinucleotide binding"/>
    <property type="evidence" value="ECO:0007669"/>
    <property type="project" value="InterPro"/>
</dbReference>
<dbReference type="AlphaFoldDB" id="A0AAD7MM57"/>
<keyword evidence="3" id="KW-0285">Flavoprotein</keyword>
<evidence type="ECO:0000256" key="7">
    <source>
        <dbReference type="SAM" id="SignalP"/>
    </source>
</evidence>
<comment type="cofactor">
    <cofactor evidence="1 6">
        <name>FAD</name>
        <dbReference type="ChEBI" id="CHEBI:57692"/>
    </cofactor>
</comment>
<feature type="domain" description="Glucose-methanol-choline oxidoreductase N-terminal" evidence="8">
    <location>
        <begin position="312"/>
        <end position="326"/>
    </location>
</feature>
<dbReference type="Pfam" id="PF05199">
    <property type="entry name" value="GMC_oxred_C"/>
    <property type="match status" value="1"/>
</dbReference>
<evidence type="ECO:0000256" key="1">
    <source>
        <dbReference type="ARBA" id="ARBA00001974"/>
    </source>
</evidence>
<dbReference type="SUPFAM" id="SSF54373">
    <property type="entry name" value="FAD-linked reductases, C-terminal domain"/>
    <property type="match status" value="1"/>
</dbReference>
<dbReference type="PIRSF" id="PIRSF000137">
    <property type="entry name" value="Alcohol_oxidase"/>
    <property type="match status" value="1"/>
</dbReference>
<feature type="active site" description="Proton donor" evidence="5">
    <location>
        <position position="536"/>
    </location>
</feature>
<comment type="similarity">
    <text evidence="2">Belongs to the GMC oxidoreductase family.</text>
</comment>
<reference evidence="9" key="1">
    <citation type="submission" date="2023-03" db="EMBL/GenBank/DDBJ databases">
        <title>Massive genome expansion in bonnet fungi (Mycena s.s.) driven by repeated elements and novel gene families across ecological guilds.</title>
        <authorList>
            <consortium name="Lawrence Berkeley National Laboratory"/>
            <person name="Harder C.B."/>
            <person name="Miyauchi S."/>
            <person name="Viragh M."/>
            <person name="Kuo A."/>
            <person name="Thoen E."/>
            <person name="Andreopoulos B."/>
            <person name="Lu D."/>
            <person name="Skrede I."/>
            <person name="Drula E."/>
            <person name="Henrissat B."/>
            <person name="Morin E."/>
            <person name="Kohler A."/>
            <person name="Barry K."/>
            <person name="LaButti K."/>
            <person name="Morin E."/>
            <person name="Salamov A."/>
            <person name="Lipzen A."/>
            <person name="Mereny Z."/>
            <person name="Hegedus B."/>
            <person name="Baldrian P."/>
            <person name="Stursova M."/>
            <person name="Weitz H."/>
            <person name="Taylor A."/>
            <person name="Grigoriev I.V."/>
            <person name="Nagy L.G."/>
            <person name="Martin F."/>
            <person name="Kauserud H."/>
        </authorList>
    </citation>
    <scope>NUCLEOTIDE SEQUENCE</scope>
    <source>
        <strain evidence="9">CBHHK182m</strain>
    </source>
</reference>
<dbReference type="PROSITE" id="PS00624">
    <property type="entry name" value="GMC_OXRED_2"/>
    <property type="match status" value="1"/>
</dbReference>
<dbReference type="Gene3D" id="3.50.50.60">
    <property type="entry name" value="FAD/NAD(P)-binding domain"/>
    <property type="match status" value="1"/>
</dbReference>
<keyword evidence="4 6" id="KW-0274">FAD</keyword>
<dbReference type="InterPro" id="IPR000172">
    <property type="entry name" value="GMC_OxRdtase_N"/>
</dbReference>
<feature type="signal peptide" evidence="7">
    <location>
        <begin position="1"/>
        <end position="23"/>
    </location>
</feature>
<feature type="chain" id="PRO_5042109340" evidence="7">
    <location>
        <begin position="24"/>
        <end position="601"/>
    </location>
</feature>
<evidence type="ECO:0000256" key="5">
    <source>
        <dbReference type="PIRSR" id="PIRSR000137-1"/>
    </source>
</evidence>
<dbReference type="GO" id="GO:0016614">
    <property type="term" value="F:oxidoreductase activity, acting on CH-OH group of donors"/>
    <property type="evidence" value="ECO:0007669"/>
    <property type="project" value="InterPro"/>
</dbReference>
<dbReference type="Gene3D" id="3.30.560.10">
    <property type="entry name" value="Glucose Oxidase, domain 3"/>
    <property type="match status" value="1"/>
</dbReference>
<dbReference type="InterPro" id="IPR012132">
    <property type="entry name" value="GMC_OxRdtase"/>
</dbReference>
<dbReference type="InterPro" id="IPR007867">
    <property type="entry name" value="GMC_OxRtase_C"/>
</dbReference>
<gene>
    <name evidence="9" type="ORF">B0H16DRAFT_1598463</name>
</gene>
<dbReference type="PANTHER" id="PTHR11552">
    <property type="entry name" value="GLUCOSE-METHANOL-CHOLINE GMC OXIDOREDUCTASE"/>
    <property type="match status" value="1"/>
</dbReference>
<comment type="caution">
    <text evidence="9">The sequence shown here is derived from an EMBL/GenBank/DDBJ whole genome shotgun (WGS) entry which is preliminary data.</text>
</comment>
<accession>A0AAD7MM57</accession>
<evidence type="ECO:0000313" key="10">
    <source>
        <dbReference type="Proteomes" id="UP001215598"/>
    </source>
</evidence>
<sequence>MRPSCSFRFWVALVLLCSHCSFALIFDQVTDLLASNLTSFDFIIVGGGTAGNVLGNRLSENKEHSILVIEAGGSNADVLNIIVPFYAPRATPHTAQDWNYTTVPQAGLNDRSIPYPRGFVLGGSSSVNSMAYTRGSKNDYDRFARVSEDDGWSWQNLVQYMRKNERFHPPPANSPERYDPAVHSLTGINSVSLPKFLRDSDARVVETTSTLSQEFPFNIDMNSGSPLGIGWTQSTINNGSRSSSATSYLAPQYITRPNLHVVLNTRVTRVQQSNHTSRTGKPMFQTVEFAPSTGGPNRFSLTAKNELILSAGSIGTPHILMLSGIGDPSALSSIGIKPTHNLSSVGKNLTDHPFLRLSWLVNSTKTFDDAERNATLAAEEFDEWNSTKTGPLTDSASSQLGWLRVPPNSSVFQNFSDPSAGPLSAHFELLFANGIVGTPPPTGNYFTISVAVVSPTSRGSVTLNTSDPFAAPLINPDYFESPLDLALMREAVRSAQRFVAAPNLADYILSPVSVDTTASDDELDAFIRQNTNSEDHPVGTAAMSAVGANYGVVDPDLRVKEVAGLRVVDASVFPFIPAGHTQAMVYTVAERAADLIKAAFN</sequence>
<dbReference type="PANTHER" id="PTHR11552:SF147">
    <property type="entry name" value="CHOLINE DEHYDROGENASE, MITOCHONDRIAL"/>
    <property type="match status" value="1"/>
</dbReference>
<evidence type="ECO:0000259" key="8">
    <source>
        <dbReference type="PROSITE" id="PS00624"/>
    </source>
</evidence>
<evidence type="ECO:0000256" key="4">
    <source>
        <dbReference type="ARBA" id="ARBA00022827"/>
    </source>
</evidence>
<evidence type="ECO:0000313" key="9">
    <source>
        <dbReference type="EMBL" id="KAJ7723556.1"/>
    </source>
</evidence>
<feature type="active site" description="Proton acceptor" evidence="5">
    <location>
        <position position="580"/>
    </location>
</feature>
<dbReference type="SUPFAM" id="SSF51905">
    <property type="entry name" value="FAD/NAD(P)-binding domain"/>
    <property type="match status" value="1"/>
</dbReference>
<dbReference type="EMBL" id="JARKIB010000210">
    <property type="protein sequence ID" value="KAJ7723556.1"/>
    <property type="molecule type" value="Genomic_DNA"/>
</dbReference>
<organism evidence="9 10">
    <name type="scientific">Mycena metata</name>
    <dbReference type="NCBI Taxonomy" id="1033252"/>
    <lineage>
        <taxon>Eukaryota</taxon>
        <taxon>Fungi</taxon>
        <taxon>Dikarya</taxon>
        <taxon>Basidiomycota</taxon>
        <taxon>Agaricomycotina</taxon>
        <taxon>Agaricomycetes</taxon>
        <taxon>Agaricomycetidae</taxon>
        <taxon>Agaricales</taxon>
        <taxon>Marasmiineae</taxon>
        <taxon>Mycenaceae</taxon>
        <taxon>Mycena</taxon>
    </lineage>
</organism>
<feature type="binding site" evidence="6">
    <location>
        <position position="267"/>
    </location>
    <ligand>
        <name>FAD</name>
        <dbReference type="ChEBI" id="CHEBI:57692"/>
    </ligand>
</feature>
<keyword evidence="10" id="KW-1185">Reference proteome</keyword>
<dbReference type="Pfam" id="PF00732">
    <property type="entry name" value="GMC_oxred_N"/>
    <property type="match status" value="1"/>
</dbReference>